<comment type="caution">
    <text evidence="2">The sequence shown here is derived from an EMBL/GenBank/DDBJ whole genome shotgun (WGS) entry which is preliminary data.</text>
</comment>
<sequence>MPSDNLEKYIKENVEAVQHTLPPGVNWDPEAAWLKLQQPPVLTRRKKTTWFSYAAAIVILALLAGLARQYFVSEQPRTKTLVATKPAKKILTPAKPTENTVAKPVKSQVGNIVSAVKSGEQQLKMALGKKMEQAVKSSALPAANTKINNATVVVMPGTPEVQPAKATEKSEIIAASEAKTPAQTTAQPLKITVVLGKTSTAKMLSQTANNNLPAKRRKTRLRLNVPVPESVDNGHFATTDSAYQLLKLQARIDL</sequence>
<dbReference type="RefSeq" id="WP_150088941.1">
    <property type="nucleotide sequence ID" value="NZ_VWSF01000009.1"/>
</dbReference>
<keyword evidence="1" id="KW-0472">Membrane</keyword>
<gene>
    <name evidence="2" type="ORF">F0145_13475</name>
</gene>
<evidence type="ECO:0000256" key="1">
    <source>
        <dbReference type="SAM" id="Phobius"/>
    </source>
</evidence>
<dbReference type="Proteomes" id="UP000323426">
    <property type="component" value="Unassembled WGS sequence"/>
</dbReference>
<keyword evidence="3" id="KW-1185">Reference proteome</keyword>
<dbReference type="EMBL" id="VWSF01000009">
    <property type="protein sequence ID" value="KAA5545058.1"/>
    <property type="molecule type" value="Genomic_DNA"/>
</dbReference>
<protein>
    <submittedName>
        <fullName evidence="2">Uncharacterized protein</fullName>
    </submittedName>
</protein>
<name>A0A5M6DBY2_9BACT</name>
<reference evidence="2 3" key="1">
    <citation type="submission" date="2019-09" db="EMBL/GenBank/DDBJ databases">
        <title>Genome sequence and assembly of Adhaeribacter sp.</title>
        <authorList>
            <person name="Chhetri G."/>
        </authorList>
    </citation>
    <scope>NUCLEOTIDE SEQUENCE [LARGE SCALE GENOMIC DNA]</scope>
    <source>
        <strain evidence="2 3">DK36</strain>
    </source>
</reference>
<evidence type="ECO:0000313" key="2">
    <source>
        <dbReference type="EMBL" id="KAA5545058.1"/>
    </source>
</evidence>
<keyword evidence="1" id="KW-0812">Transmembrane</keyword>
<proteinExistence type="predicted"/>
<keyword evidence="1" id="KW-1133">Transmembrane helix</keyword>
<organism evidence="2 3">
    <name type="scientific">Adhaeribacter rhizoryzae</name>
    <dbReference type="NCBI Taxonomy" id="2607907"/>
    <lineage>
        <taxon>Bacteria</taxon>
        <taxon>Pseudomonadati</taxon>
        <taxon>Bacteroidota</taxon>
        <taxon>Cytophagia</taxon>
        <taxon>Cytophagales</taxon>
        <taxon>Hymenobacteraceae</taxon>
        <taxon>Adhaeribacter</taxon>
    </lineage>
</organism>
<evidence type="ECO:0000313" key="3">
    <source>
        <dbReference type="Proteomes" id="UP000323426"/>
    </source>
</evidence>
<feature type="transmembrane region" description="Helical" evidence="1">
    <location>
        <begin position="50"/>
        <end position="71"/>
    </location>
</feature>
<dbReference type="AlphaFoldDB" id="A0A5M6DBY2"/>
<accession>A0A5M6DBY2</accession>